<accession>A0A8J4YIP0</accession>
<dbReference type="OrthoDB" id="6364030at2759"/>
<dbReference type="EMBL" id="JACEEZ010007652">
    <property type="protein sequence ID" value="KAG0723849.1"/>
    <property type="molecule type" value="Genomic_DNA"/>
</dbReference>
<evidence type="ECO:0000313" key="1">
    <source>
        <dbReference type="EMBL" id="KAG0723849.1"/>
    </source>
</evidence>
<gene>
    <name evidence="1" type="ORF">GWK47_041839</name>
</gene>
<proteinExistence type="predicted"/>
<keyword evidence="2" id="KW-1185">Reference proteome</keyword>
<name>A0A8J4YIP0_CHIOP</name>
<sequence>MVISRSPAASQAVSGRLCFGGKTLPLQDHIKILGMSVDRGLSFDHHVAAAVHQVSLRVSVLRRVAGSLDSRGILTLYKAQIRPCMEYGALSWMSSAATYLQRLDAEDQHSSPGVTSLEHRRDVSALVVCNKVQVQEVPHLSSLRFPPRAVQRWSRTTPLSDVLVKVPLSHSSQHQRTYTARTSRLWNMFASATPDVQNMSTHQVKMAARRWRETQTSPLVMLSHVSQDKTLYESATKTGGSRSTTISTWADWRQQQHPSSARKWELDRVLWNTTVNKF</sequence>
<dbReference type="AlphaFoldDB" id="A0A8J4YIP0"/>
<reference evidence="1" key="1">
    <citation type="submission" date="2020-07" db="EMBL/GenBank/DDBJ databases">
        <title>The High-quality genome of the commercially important snow crab, Chionoecetes opilio.</title>
        <authorList>
            <person name="Jeong J.-H."/>
            <person name="Ryu S."/>
        </authorList>
    </citation>
    <scope>NUCLEOTIDE SEQUENCE</scope>
    <source>
        <strain evidence="1">MADBK_172401_WGS</strain>
        <tissue evidence="1">Digestive gland</tissue>
    </source>
</reference>
<dbReference type="Proteomes" id="UP000770661">
    <property type="component" value="Unassembled WGS sequence"/>
</dbReference>
<evidence type="ECO:0000313" key="2">
    <source>
        <dbReference type="Proteomes" id="UP000770661"/>
    </source>
</evidence>
<comment type="caution">
    <text evidence="1">The sequence shown here is derived from an EMBL/GenBank/DDBJ whole genome shotgun (WGS) entry which is preliminary data.</text>
</comment>
<organism evidence="1 2">
    <name type="scientific">Chionoecetes opilio</name>
    <name type="common">Atlantic snow crab</name>
    <name type="synonym">Cancer opilio</name>
    <dbReference type="NCBI Taxonomy" id="41210"/>
    <lineage>
        <taxon>Eukaryota</taxon>
        <taxon>Metazoa</taxon>
        <taxon>Ecdysozoa</taxon>
        <taxon>Arthropoda</taxon>
        <taxon>Crustacea</taxon>
        <taxon>Multicrustacea</taxon>
        <taxon>Malacostraca</taxon>
        <taxon>Eumalacostraca</taxon>
        <taxon>Eucarida</taxon>
        <taxon>Decapoda</taxon>
        <taxon>Pleocyemata</taxon>
        <taxon>Brachyura</taxon>
        <taxon>Eubrachyura</taxon>
        <taxon>Majoidea</taxon>
        <taxon>Majidae</taxon>
        <taxon>Chionoecetes</taxon>
    </lineage>
</organism>
<protein>
    <submittedName>
        <fullName evidence="1">Uncharacterized protein</fullName>
    </submittedName>
</protein>